<comment type="caution">
    <text evidence="3">The sequence shown here is derived from an EMBL/GenBank/DDBJ whole genome shotgun (WGS) entry which is preliminary data.</text>
</comment>
<dbReference type="InterPro" id="IPR047682">
    <property type="entry name" value="SepH-like"/>
</dbReference>
<evidence type="ECO:0000259" key="2">
    <source>
        <dbReference type="Pfam" id="PF11268"/>
    </source>
</evidence>
<feature type="region of interest" description="Disordered" evidence="1">
    <location>
        <begin position="42"/>
        <end position="63"/>
    </location>
</feature>
<feature type="compositionally biased region" description="Acidic residues" evidence="1">
    <location>
        <begin position="345"/>
        <end position="357"/>
    </location>
</feature>
<feature type="domain" description="DUF3071" evidence="2">
    <location>
        <begin position="1"/>
        <end position="178"/>
    </location>
</feature>
<evidence type="ECO:0000313" key="4">
    <source>
        <dbReference type="Proteomes" id="UP001501736"/>
    </source>
</evidence>
<keyword evidence="4" id="KW-1185">Reference proteome</keyword>
<dbReference type="InterPro" id="IPR021421">
    <property type="entry name" value="DUF3071"/>
</dbReference>
<feature type="compositionally biased region" description="Basic and acidic residues" evidence="1">
    <location>
        <begin position="481"/>
        <end position="492"/>
    </location>
</feature>
<accession>A0ABP6RFY5</accession>
<feature type="compositionally biased region" description="Low complexity" evidence="1">
    <location>
        <begin position="270"/>
        <end position="280"/>
    </location>
</feature>
<organism evidence="3 4">
    <name type="scientific">Nesterenkonia halobia</name>
    <dbReference type="NCBI Taxonomy" id="37922"/>
    <lineage>
        <taxon>Bacteria</taxon>
        <taxon>Bacillati</taxon>
        <taxon>Actinomycetota</taxon>
        <taxon>Actinomycetes</taxon>
        <taxon>Micrococcales</taxon>
        <taxon>Micrococcaceae</taxon>
        <taxon>Nesterenkonia</taxon>
    </lineage>
</organism>
<dbReference type="Proteomes" id="UP001501736">
    <property type="component" value="Unassembled WGS sequence"/>
</dbReference>
<feature type="region of interest" description="Disordered" evidence="1">
    <location>
        <begin position="198"/>
        <end position="492"/>
    </location>
</feature>
<dbReference type="Pfam" id="PF11268">
    <property type="entry name" value="DUF3071"/>
    <property type="match status" value="1"/>
</dbReference>
<dbReference type="NCBIfam" id="NF040712">
    <property type="entry name" value="SepH"/>
    <property type="match status" value="1"/>
</dbReference>
<dbReference type="RefSeq" id="WP_344719282.1">
    <property type="nucleotide sequence ID" value="NZ_BAAAYG010000004.1"/>
</dbReference>
<feature type="compositionally biased region" description="Basic and acidic residues" evidence="1">
    <location>
        <begin position="382"/>
        <end position="402"/>
    </location>
</feature>
<sequence>MQHLRIMGVREAEEQDDLILADESGTKYALPVDEALRAAVNRSAHRPAPTQEGGAQSTGPLSPRDIQAWMRAGATIEQVVADSGLDAAHVERYAGPVQAERGYIAQRARGAEIAPASTAEQHRVAFGDAAATLEAMVSVRLRAAGVDLRSLSWDAWRREDGRWKVLCWFDAHGATGDAPTPPAEWIFTPESKHLLADGPTAEELSSLPSAARPARGGRRLAPVDAPYDVESDDHPGRSSGAVRRGPLRPVPAEEQDTSPVEPPHEEPAEPSDSPESSAPAGPGGAVGPSGPSGPTGEGDEQEALLEMLRRRRGQRLGADEQADDELAMMLTREERPASGRRGDDSADSGDAADDGADASDRSGDPGPPPVTPLRPVDDTADEDRGSARPGDDASSDADREHTAGPVARPDEPGPSGGTEAADATDAWGFSYEEGGDDAADPEDAEDAGRSGDDGPVGEDDAEDERGASRARRGSRRPSMPRWDDILFGSRDD</sequence>
<name>A0ABP6RFY5_9MICC</name>
<dbReference type="EMBL" id="BAAAYG010000004">
    <property type="protein sequence ID" value="GAA3283420.1"/>
    <property type="molecule type" value="Genomic_DNA"/>
</dbReference>
<evidence type="ECO:0000313" key="3">
    <source>
        <dbReference type="EMBL" id="GAA3283420.1"/>
    </source>
</evidence>
<gene>
    <name evidence="3" type="primary">sepH</name>
    <name evidence="3" type="ORF">GCM10020260_12180</name>
</gene>
<feature type="compositionally biased region" description="Low complexity" evidence="1">
    <location>
        <begin position="210"/>
        <end position="222"/>
    </location>
</feature>
<feature type="compositionally biased region" description="Basic and acidic residues" evidence="1">
    <location>
        <begin position="331"/>
        <end position="344"/>
    </location>
</feature>
<proteinExistence type="predicted"/>
<feature type="compositionally biased region" description="Acidic residues" evidence="1">
    <location>
        <begin position="433"/>
        <end position="445"/>
    </location>
</feature>
<evidence type="ECO:0000256" key="1">
    <source>
        <dbReference type="SAM" id="MobiDB-lite"/>
    </source>
</evidence>
<protein>
    <submittedName>
        <fullName evidence="3">Septation protein SepH</fullName>
    </submittedName>
</protein>
<reference evidence="4" key="1">
    <citation type="journal article" date="2019" name="Int. J. Syst. Evol. Microbiol.">
        <title>The Global Catalogue of Microorganisms (GCM) 10K type strain sequencing project: providing services to taxonomists for standard genome sequencing and annotation.</title>
        <authorList>
            <consortium name="The Broad Institute Genomics Platform"/>
            <consortium name="The Broad Institute Genome Sequencing Center for Infectious Disease"/>
            <person name="Wu L."/>
            <person name="Ma J."/>
        </authorList>
    </citation>
    <scope>NUCLEOTIDE SEQUENCE [LARGE SCALE GENOMIC DNA]</scope>
    <source>
        <strain evidence="4">JCM 11483</strain>
    </source>
</reference>